<dbReference type="STRING" id="1348853.LK12_15790"/>
<dbReference type="PANTHER" id="PTHR43767">
    <property type="entry name" value="LONG-CHAIN-FATTY-ACID--COA LIGASE"/>
    <property type="match status" value="1"/>
</dbReference>
<sequence length="582" mass="62951">MMAATIENGNRGVAAWRGNVRDPLCERLIGPGKAYEIETVDVGGRECEVFKGAPRNLAGLYRRGMAFPDRLMVVQGDLKITYSGGFARAAALARALRDRFGVARGDSVAVATSNRAEWIIATLAITAIGARAALVNSRGVAEEMLRAIENVESKIVILDAERDEVISVERPDPQWPRIVIGSPQNPLRPGKDADFAELSAPQAGVTFEPLDMDPTEGAIILFTSGTTGFPKGALLSHGALAHSVSVATMMGALQDLRYEEESGETLPAESRSMATPAVILGPMFHLSGIMPILRALSVGTTIHILGKWNVDVAFDMIENVGMTRLSFVPAMLFDMFRSERATPELLRKVRYMVNGAAPLNLQLVDEIRKRMPNCQLSNGYGQTEGTAWTCGISGNIYLQHPAACGFAAPTVKVQLRRDDGSEPEIGEPGELWVSSAMVMNEYVGDPEATAEALQDGWLASGDIATVNEQGIFTIVDRKKNMVISGGENIYCAEVERVVGAMPGVRECIAYGEPDERLGERLTVTVVFDAGQDADEDAVKAYCREHLAIYKVPREVRVRADLLPRTASGKIDRGTFLRTKAAA</sequence>
<dbReference type="InterPro" id="IPR045851">
    <property type="entry name" value="AMP-bd_C_sf"/>
</dbReference>
<dbReference type="Gene3D" id="3.30.300.30">
    <property type="match status" value="1"/>
</dbReference>
<dbReference type="InterPro" id="IPR050237">
    <property type="entry name" value="ATP-dep_AMP-bd_enzyme"/>
</dbReference>
<dbReference type="AlphaFoldDB" id="A0A0B1ZLL3"/>
<name>A0A0B1ZLL3_9SPHN</name>
<evidence type="ECO:0008006" key="5">
    <source>
        <dbReference type="Google" id="ProtNLM"/>
    </source>
</evidence>
<gene>
    <name evidence="3" type="ORF">LK12_15790</name>
</gene>
<evidence type="ECO:0000259" key="1">
    <source>
        <dbReference type="Pfam" id="PF00501"/>
    </source>
</evidence>
<dbReference type="InterPro" id="IPR025110">
    <property type="entry name" value="AMP-bd_C"/>
</dbReference>
<accession>A0A0B1ZLL3</accession>
<dbReference type="OrthoDB" id="7056261at2"/>
<dbReference type="Gene3D" id="2.30.38.10">
    <property type="entry name" value="Luciferase, Domain 3"/>
    <property type="match status" value="1"/>
</dbReference>
<dbReference type="EMBL" id="JTDI01000005">
    <property type="protein sequence ID" value="KHK90145.1"/>
    <property type="molecule type" value="Genomic_DNA"/>
</dbReference>
<dbReference type="PROSITE" id="PS00455">
    <property type="entry name" value="AMP_BINDING"/>
    <property type="match status" value="1"/>
</dbReference>
<dbReference type="GO" id="GO:0016878">
    <property type="term" value="F:acid-thiol ligase activity"/>
    <property type="evidence" value="ECO:0007669"/>
    <property type="project" value="UniProtKB-ARBA"/>
</dbReference>
<dbReference type="Gene3D" id="3.40.50.980">
    <property type="match status" value="2"/>
</dbReference>
<dbReference type="Pfam" id="PF00501">
    <property type="entry name" value="AMP-binding"/>
    <property type="match status" value="1"/>
</dbReference>
<dbReference type="Pfam" id="PF13193">
    <property type="entry name" value="AMP-binding_C"/>
    <property type="match status" value="1"/>
</dbReference>
<dbReference type="SUPFAM" id="SSF56801">
    <property type="entry name" value="Acetyl-CoA synthetase-like"/>
    <property type="match status" value="1"/>
</dbReference>
<comment type="caution">
    <text evidence="3">The sequence shown here is derived from an EMBL/GenBank/DDBJ whole genome shotgun (WGS) entry which is preliminary data.</text>
</comment>
<organism evidence="3 4">
    <name type="scientific">Novosphingobium malaysiense</name>
    <dbReference type="NCBI Taxonomy" id="1348853"/>
    <lineage>
        <taxon>Bacteria</taxon>
        <taxon>Pseudomonadati</taxon>
        <taxon>Pseudomonadota</taxon>
        <taxon>Alphaproteobacteria</taxon>
        <taxon>Sphingomonadales</taxon>
        <taxon>Sphingomonadaceae</taxon>
        <taxon>Novosphingobium</taxon>
    </lineage>
</organism>
<evidence type="ECO:0000313" key="4">
    <source>
        <dbReference type="Proteomes" id="UP000031057"/>
    </source>
</evidence>
<reference evidence="3 4" key="1">
    <citation type="submission" date="2014-10" db="EMBL/GenBank/DDBJ databases">
        <title>Genome sequence of Novosphingobium malaysiense MUSC 273(T).</title>
        <authorList>
            <person name="Lee L.-H."/>
        </authorList>
    </citation>
    <scope>NUCLEOTIDE SEQUENCE [LARGE SCALE GENOMIC DNA]</scope>
    <source>
        <strain evidence="3 4">MUSC 273</strain>
    </source>
</reference>
<dbReference type="InterPro" id="IPR000873">
    <property type="entry name" value="AMP-dep_synth/lig_dom"/>
</dbReference>
<evidence type="ECO:0000259" key="2">
    <source>
        <dbReference type="Pfam" id="PF13193"/>
    </source>
</evidence>
<feature type="domain" description="AMP-dependent synthetase/ligase" evidence="1">
    <location>
        <begin position="64"/>
        <end position="442"/>
    </location>
</feature>
<keyword evidence="4" id="KW-1185">Reference proteome</keyword>
<feature type="domain" description="AMP-binding enzyme C-terminal" evidence="2">
    <location>
        <begin position="493"/>
        <end position="569"/>
    </location>
</feature>
<evidence type="ECO:0000313" key="3">
    <source>
        <dbReference type="EMBL" id="KHK90145.1"/>
    </source>
</evidence>
<dbReference type="PANTHER" id="PTHR43767:SF1">
    <property type="entry name" value="NONRIBOSOMAL PEPTIDE SYNTHASE PES1 (EUROFUNG)-RELATED"/>
    <property type="match status" value="1"/>
</dbReference>
<dbReference type="Proteomes" id="UP000031057">
    <property type="component" value="Unassembled WGS sequence"/>
</dbReference>
<protein>
    <recommendedName>
        <fullName evidence="5">AMP-dependent synthetase</fullName>
    </recommendedName>
</protein>
<dbReference type="InterPro" id="IPR020845">
    <property type="entry name" value="AMP-binding_CS"/>
</dbReference>
<proteinExistence type="predicted"/>